<gene>
    <name evidence="14" type="ORF">SAMN06295973_1290</name>
</gene>
<comment type="subcellular location">
    <subcellularLocation>
        <location evidence="1">Membrane</location>
        <topology evidence="1">Multi-pass membrane protein</topology>
    </subcellularLocation>
</comment>
<keyword evidence="7" id="KW-0630">Potassium</keyword>
<evidence type="ECO:0000256" key="1">
    <source>
        <dbReference type="ARBA" id="ARBA00004141"/>
    </source>
</evidence>
<keyword evidence="5 13" id="KW-0812">Transmembrane</keyword>
<feature type="transmembrane region" description="Helical" evidence="13">
    <location>
        <begin position="195"/>
        <end position="211"/>
    </location>
</feature>
<dbReference type="Pfam" id="PF06736">
    <property type="entry name" value="TMEM175"/>
    <property type="match status" value="1"/>
</dbReference>
<feature type="transmembrane region" description="Helical" evidence="13">
    <location>
        <begin position="25"/>
        <end position="44"/>
    </location>
</feature>
<comment type="similarity">
    <text evidence="2">Belongs to the TMEM175 family.</text>
</comment>
<dbReference type="InterPro" id="IPR010617">
    <property type="entry name" value="TMEM175-like"/>
</dbReference>
<accession>A0ABY1LL35</accession>
<evidence type="ECO:0000256" key="7">
    <source>
        <dbReference type="ARBA" id="ARBA00022958"/>
    </source>
</evidence>
<sequence length="230" mass="24495">MAGDGEGRTAGRGRGVTTERGLDRVVNFSDAVVAIAITLIILPLVDVAQESGGGPVSEFLGENASGLAAAALSFVVIASFWRDHHRLFERTVSYSRRLVSLNFIWLAGIVFLPLPTVLIVDAAGSDRGAAMLYIATMLVSMVAVRLQQMVIVRDGLLSEEAAAMPQRPWWLVWAPTALMLLAFVLAALVPGVGTQALFLLLLSIPLSWVGGRRHRVAPLTGSVTKEPSGP</sequence>
<evidence type="ECO:0000256" key="5">
    <source>
        <dbReference type="ARBA" id="ARBA00022692"/>
    </source>
</evidence>
<evidence type="ECO:0000256" key="8">
    <source>
        <dbReference type="ARBA" id="ARBA00022989"/>
    </source>
</evidence>
<dbReference type="EMBL" id="FUZO01000001">
    <property type="protein sequence ID" value="SKC47898.1"/>
    <property type="molecule type" value="Genomic_DNA"/>
</dbReference>
<feature type="transmembrane region" description="Helical" evidence="13">
    <location>
        <begin position="103"/>
        <end position="124"/>
    </location>
</feature>
<feature type="transmembrane region" description="Helical" evidence="13">
    <location>
        <begin position="64"/>
        <end position="82"/>
    </location>
</feature>
<evidence type="ECO:0000256" key="2">
    <source>
        <dbReference type="ARBA" id="ARBA00006920"/>
    </source>
</evidence>
<keyword evidence="8 13" id="KW-1133">Transmembrane helix</keyword>
<reference evidence="14 15" key="1">
    <citation type="submission" date="2017-02" db="EMBL/GenBank/DDBJ databases">
        <authorList>
            <person name="Varghese N."/>
            <person name="Submissions S."/>
        </authorList>
    </citation>
    <scope>NUCLEOTIDE SEQUENCE [LARGE SCALE GENOMIC DNA]</scope>
    <source>
        <strain evidence="14 15">VKM Ac-1787</strain>
    </source>
</reference>
<evidence type="ECO:0000256" key="3">
    <source>
        <dbReference type="ARBA" id="ARBA00022448"/>
    </source>
</evidence>
<dbReference type="Proteomes" id="UP000190827">
    <property type="component" value="Unassembled WGS sequence"/>
</dbReference>
<keyword evidence="6" id="KW-0631">Potassium channel</keyword>
<proteinExistence type="inferred from homology"/>
<keyword evidence="15" id="KW-1185">Reference proteome</keyword>
<keyword evidence="3" id="KW-0813">Transport</keyword>
<keyword evidence="11" id="KW-0407">Ion channel</keyword>
<keyword evidence="4" id="KW-0633">Potassium transport</keyword>
<evidence type="ECO:0000256" key="11">
    <source>
        <dbReference type="ARBA" id="ARBA00023303"/>
    </source>
</evidence>
<organism evidence="14 15">
    <name type="scientific">Plantibacter cousiniae</name>
    <name type="common">nom. nud.</name>
    <dbReference type="NCBI Taxonomy" id="199709"/>
    <lineage>
        <taxon>Bacteria</taxon>
        <taxon>Bacillati</taxon>
        <taxon>Actinomycetota</taxon>
        <taxon>Actinomycetes</taxon>
        <taxon>Micrococcales</taxon>
        <taxon>Microbacteriaceae</taxon>
        <taxon>Plantibacter</taxon>
    </lineage>
</organism>
<evidence type="ECO:0000256" key="9">
    <source>
        <dbReference type="ARBA" id="ARBA00023065"/>
    </source>
</evidence>
<evidence type="ECO:0000256" key="6">
    <source>
        <dbReference type="ARBA" id="ARBA00022826"/>
    </source>
</evidence>
<name>A0ABY1LL35_9MICO</name>
<comment type="caution">
    <text evidence="14">The sequence shown here is derived from an EMBL/GenBank/DDBJ whole genome shotgun (WGS) entry which is preliminary data.</text>
</comment>
<keyword evidence="9" id="KW-0406">Ion transport</keyword>
<dbReference type="RefSeq" id="WP_079705209.1">
    <property type="nucleotide sequence ID" value="NZ_FUZO01000001.1"/>
</dbReference>
<protein>
    <submittedName>
        <fullName evidence="14">Uncharacterized membrane protein</fullName>
    </submittedName>
</protein>
<feature type="transmembrane region" description="Helical" evidence="13">
    <location>
        <begin position="130"/>
        <end position="147"/>
    </location>
</feature>
<feature type="transmembrane region" description="Helical" evidence="13">
    <location>
        <begin position="168"/>
        <end position="189"/>
    </location>
</feature>
<evidence type="ECO:0000313" key="14">
    <source>
        <dbReference type="EMBL" id="SKC47898.1"/>
    </source>
</evidence>
<keyword evidence="10 13" id="KW-0472">Membrane</keyword>
<comment type="catalytic activity">
    <reaction evidence="12">
        <text>K(+)(in) = K(+)(out)</text>
        <dbReference type="Rhea" id="RHEA:29463"/>
        <dbReference type="ChEBI" id="CHEBI:29103"/>
    </reaction>
</comment>
<evidence type="ECO:0000256" key="13">
    <source>
        <dbReference type="SAM" id="Phobius"/>
    </source>
</evidence>
<evidence type="ECO:0000256" key="12">
    <source>
        <dbReference type="ARBA" id="ARBA00034430"/>
    </source>
</evidence>
<evidence type="ECO:0000256" key="10">
    <source>
        <dbReference type="ARBA" id="ARBA00023136"/>
    </source>
</evidence>
<evidence type="ECO:0000256" key="4">
    <source>
        <dbReference type="ARBA" id="ARBA00022538"/>
    </source>
</evidence>
<evidence type="ECO:0000313" key="15">
    <source>
        <dbReference type="Proteomes" id="UP000190827"/>
    </source>
</evidence>